<dbReference type="GO" id="GO:0008170">
    <property type="term" value="F:N-methyltransferase activity"/>
    <property type="evidence" value="ECO:0007669"/>
    <property type="project" value="InterPro"/>
</dbReference>
<sequence length="188" mass="21862">ASQPFTSALVMSNIKMFKYEWIWDKVQPTGALMVKKRPMKQHENILIFCKKQPVYNRQMADRKKEDIRINAVNNKNNQKTNFGYEHVGGKEMKYAKDYDQTKVNPKSIITFSKQPKRIKNFHPTQKPVALFEYLIKTYTNEGDLVLDNCIGSGTTAIASINTNRNFIGMELDENYFNIANERIKTVKE</sequence>
<comment type="caution">
    <text evidence="4">The sequence shown here is derived from an EMBL/GenBank/DDBJ whole genome shotgun (WGS) entry which is preliminary data.</text>
</comment>
<dbReference type="GO" id="GO:0032259">
    <property type="term" value="P:methylation"/>
    <property type="evidence" value="ECO:0007669"/>
    <property type="project" value="UniProtKB-KW"/>
</dbReference>
<reference evidence="4" key="1">
    <citation type="journal article" date="2014" name="Front. Microbiol.">
        <title>High frequency of phylogenetically diverse reductive dehalogenase-homologous genes in deep subseafloor sedimentary metagenomes.</title>
        <authorList>
            <person name="Kawai M."/>
            <person name="Futagami T."/>
            <person name="Toyoda A."/>
            <person name="Takaki Y."/>
            <person name="Nishi S."/>
            <person name="Hori S."/>
            <person name="Arai W."/>
            <person name="Tsubouchi T."/>
            <person name="Morono Y."/>
            <person name="Uchiyama I."/>
            <person name="Ito T."/>
            <person name="Fujiyama A."/>
            <person name="Inagaki F."/>
            <person name="Takami H."/>
        </authorList>
    </citation>
    <scope>NUCLEOTIDE SEQUENCE</scope>
    <source>
        <strain evidence="4">Expedition CK06-06</strain>
    </source>
</reference>
<organism evidence="4">
    <name type="scientific">marine sediment metagenome</name>
    <dbReference type="NCBI Taxonomy" id="412755"/>
    <lineage>
        <taxon>unclassified sequences</taxon>
        <taxon>metagenomes</taxon>
        <taxon>ecological metagenomes</taxon>
    </lineage>
</organism>
<dbReference type="Pfam" id="PF01555">
    <property type="entry name" value="N6_N4_Mtase"/>
    <property type="match status" value="1"/>
</dbReference>
<dbReference type="InterPro" id="IPR001091">
    <property type="entry name" value="RM_Methyltransferase"/>
</dbReference>
<dbReference type="GO" id="GO:0003677">
    <property type="term" value="F:DNA binding"/>
    <property type="evidence" value="ECO:0007669"/>
    <property type="project" value="InterPro"/>
</dbReference>
<dbReference type="SUPFAM" id="SSF53335">
    <property type="entry name" value="S-adenosyl-L-methionine-dependent methyltransferases"/>
    <property type="match status" value="1"/>
</dbReference>
<dbReference type="EMBL" id="BART01022882">
    <property type="protein sequence ID" value="GAH01884.1"/>
    <property type="molecule type" value="Genomic_DNA"/>
</dbReference>
<gene>
    <name evidence="4" type="ORF">S01H4_41785</name>
</gene>
<keyword evidence="2" id="KW-0808">Transferase</keyword>
<keyword evidence="1" id="KW-0489">Methyltransferase</keyword>
<evidence type="ECO:0000256" key="2">
    <source>
        <dbReference type="ARBA" id="ARBA00022679"/>
    </source>
</evidence>
<evidence type="ECO:0000256" key="1">
    <source>
        <dbReference type="ARBA" id="ARBA00022603"/>
    </source>
</evidence>
<dbReference type="Gene3D" id="3.40.50.150">
    <property type="entry name" value="Vaccinia Virus protein VP39"/>
    <property type="match status" value="1"/>
</dbReference>
<dbReference type="AlphaFoldDB" id="X1D9Y3"/>
<dbReference type="InterPro" id="IPR002941">
    <property type="entry name" value="DNA_methylase_N4/N6"/>
</dbReference>
<proteinExistence type="predicted"/>
<name>X1D9Y3_9ZZZZ</name>
<evidence type="ECO:0000259" key="3">
    <source>
        <dbReference type="Pfam" id="PF01555"/>
    </source>
</evidence>
<dbReference type="InterPro" id="IPR029063">
    <property type="entry name" value="SAM-dependent_MTases_sf"/>
</dbReference>
<evidence type="ECO:0000313" key="4">
    <source>
        <dbReference type="EMBL" id="GAH01884.1"/>
    </source>
</evidence>
<feature type="domain" description="DNA methylase N-4/N-6" evidence="3">
    <location>
        <begin position="17"/>
        <end position="181"/>
    </location>
</feature>
<accession>X1D9Y3</accession>
<dbReference type="PRINTS" id="PR00508">
    <property type="entry name" value="S21N4MTFRASE"/>
</dbReference>
<feature type="non-terminal residue" evidence="4">
    <location>
        <position position="1"/>
    </location>
</feature>
<protein>
    <recommendedName>
        <fullName evidence="3">DNA methylase N-4/N-6 domain-containing protein</fullName>
    </recommendedName>
</protein>